<protein>
    <submittedName>
        <fullName evidence="1">Uncharacterized protein</fullName>
    </submittedName>
</protein>
<accession>X1TXW0</accession>
<proteinExistence type="predicted"/>
<dbReference type="EMBL" id="BARW01015239">
    <property type="protein sequence ID" value="GAI92410.1"/>
    <property type="molecule type" value="Genomic_DNA"/>
</dbReference>
<organism evidence="1">
    <name type="scientific">marine sediment metagenome</name>
    <dbReference type="NCBI Taxonomy" id="412755"/>
    <lineage>
        <taxon>unclassified sequences</taxon>
        <taxon>metagenomes</taxon>
        <taxon>ecological metagenomes</taxon>
    </lineage>
</organism>
<name>X1TXW0_9ZZZZ</name>
<reference evidence="1" key="1">
    <citation type="journal article" date="2014" name="Front. Microbiol.">
        <title>High frequency of phylogenetically diverse reductive dehalogenase-homologous genes in deep subseafloor sedimentary metagenomes.</title>
        <authorList>
            <person name="Kawai M."/>
            <person name="Futagami T."/>
            <person name="Toyoda A."/>
            <person name="Takaki Y."/>
            <person name="Nishi S."/>
            <person name="Hori S."/>
            <person name="Arai W."/>
            <person name="Tsubouchi T."/>
            <person name="Morono Y."/>
            <person name="Uchiyama I."/>
            <person name="Ito T."/>
            <person name="Fujiyama A."/>
            <person name="Inagaki F."/>
            <person name="Takami H."/>
        </authorList>
    </citation>
    <scope>NUCLEOTIDE SEQUENCE</scope>
    <source>
        <strain evidence="1">Expedition CK06-06</strain>
    </source>
</reference>
<sequence>GNYRKVAFLFSEKNAVKKRIMKTFVNVYETLEISE</sequence>
<gene>
    <name evidence="1" type="ORF">S12H4_26790</name>
</gene>
<evidence type="ECO:0000313" key="1">
    <source>
        <dbReference type="EMBL" id="GAI92410.1"/>
    </source>
</evidence>
<feature type="non-terminal residue" evidence="1">
    <location>
        <position position="1"/>
    </location>
</feature>
<dbReference type="AlphaFoldDB" id="X1TXW0"/>
<comment type="caution">
    <text evidence="1">The sequence shown here is derived from an EMBL/GenBank/DDBJ whole genome shotgun (WGS) entry which is preliminary data.</text>
</comment>